<evidence type="ECO:0000259" key="5">
    <source>
        <dbReference type="PROSITE" id="PS51999"/>
    </source>
</evidence>
<sequence length="66" mass="7438">MSDISVSSLRTCHCGLVPRQFTSKTLSNSGRNFHKCANRDKSCGYWKWDDKDFSDGAVIAINQLQL</sequence>
<dbReference type="Pfam" id="PF06839">
    <property type="entry name" value="Zn_ribbon_GRF"/>
    <property type="match status" value="1"/>
</dbReference>
<keyword evidence="2 4" id="KW-0863">Zinc-finger</keyword>
<evidence type="ECO:0000256" key="4">
    <source>
        <dbReference type="PROSITE-ProRule" id="PRU01343"/>
    </source>
</evidence>
<evidence type="ECO:0000256" key="1">
    <source>
        <dbReference type="ARBA" id="ARBA00022723"/>
    </source>
</evidence>
<evidence type="ECO:0000313" key="7">
    <source>
        <dbReference type="Proteomes" id="UP001291623"/>
    </source>
</evidence>
<organism evidence="6 7">
    <name type="scientific">Anisodus tanguticus</name>
    <dbReference type="NCBI Taxonomy" id="243964"/>
    <lineage>
        <taxon>Eukaryota</taxon>
        <taxon>Viridiplantae</taxon>
        <taxon>Streptophyta</taxon>
        <taxon>Embryophyta</taxon>
        <taxon>Tracheophyta</taxon>
        <taxon>Spermatophyta</taxon>
        <taxon>Magnoliopsida</taxon>
        <taxon>eudicotyledons</taxon>
        <taxon>Gunneridae</taxon>
        <taxon>Pentapetalae</taxon>
        <taxon>asterids</taxon>
        <taxon>lamiids</taxon>
        <taxon>Solanales</taxon>
        <taxon>Solanaceae</taxon>
        <taxon>Solanoideae</taxon>
        <taxon>Hyoscyameae</taxon>
        <taxon>Anisodus</taxon>
    </lineage>
</organism>
<dbReference type="GO" id="GO:0008270">
    <property type="term" value="F:zinc ion binding"/>
    <property type="evidence" value="ECO:0007669"/>
    <property type="project" value="UniProtKB-KW"/>
</dbReference>
<keyword evidence="7" id="KW-1185">Reference proteome</keyword>
<dbReference type="EMBL" id="JAVYJV010000020">
    <property type="protein sequence ID" value="KAK4344120.1"/>
    <property type="molecule type" value="Genomic_DNA"/>
</dbReference>
<dbReference type="InterPro" id="IPR010666">
    <property type="entry name" value="Znf_GRF"/>
</dbReference>
<evidence type="ECO:0000256" key="3">
    <source>
        <dbReference type="ARBA" id="ARBA00022833"/>
    </source>
</evidence>
<comment type="caution">
    <text evidence="6">The sequence shown here is derived from an EMBL/GenBank/DDBJ whole genome shotgun (WGS) entry which is preliminary data.</text>
</comment>
<keyword evidence="3" id="KW-0862">Zinc</keyword>
<accession>A0AAE1R2E7</accession>
<gene>
    <name evidence="6" type="ORF">RND71_037214</name>
</gene>
<evidence type="ECO:0000256" key="2">
    <source>
        <dbReference type="ARBA" id="ARBA00022771"/>
    </source>
</evidence>
<name>A0AAE1R2E7_9SOLA</name>
<dbReference type="PANTHER" id="PTHR33248">
    <property type="entry name" value="ZINC ION-BINDING PROTEIN"/>
    <property type="match status" value="1"/>
</dbReference>
<proteinExistence type="predicted"/>
<reference evidence="6" key="1">
    <citation type="submission" date="2023-12" db="EMBL/GenBank/DDBJ databases">
        <title>Genome assembly of Anisodus tanguticus.</title>
        <authorList>
            <person name="Wang Y.-J."/>
        </authorList>
    </citation>
    <scope>NUCLEOTIDE SEQUENCE</scope>
    <source>
        <strain evidence="6">KB-2021</strain>
        <tissue evidence="6">Leaf</tissue>
    </source>
</reference>
<dbReference type="Proteomes" id="UP001291623">
    <property type="component" value="Unassembled WGS sequence"/>
</dbReference>
<keyword evidence="1" id="KW-0479">Metal-binding</keyword>
<dbReference type="PROSITE" id="PS51999">
    <property type="entry name" value="ZF_GRF"/>
    <property type="match status" value="1"/>
</dbReference>
<feature type="domain" description="GRF-type" evidence="5">
    <location>
        <begin position="12"/>
        <end position="52"/>
    </location>
</feature>
<evidence type="ECO:0000313" key="6">
    <source>
        <dbReference type="EMBL" id="KAK4344120.1"/>
    </source>
</evidence>
<protein>
    <recommendedName>
        <fullName evidence="5">GRF-type domain-containing protein</fullName>
    </recommendedName>
</protein>
<dbReference type="AlphaFoldDB" id="A0AAE1R2E7"/>